<evidence type="ECO:0000256" key="3">
    <source>
        <dbReference type="SAM" id="Phobius"/>
    </source>
</evidence>
<dbReference type="EMBL" id="BMCT01000006">
    <property type="protein sequence ID" value="GGF76089.1"/>
    <property type="molecule type" value="Genomic_DNA"/>
</dbReference>
<evidence type="ECO:0000313" key="6">
    <source>
        <dbReference type="Proteomes" id="UP000606044"/>
    </source>
</evidence>
<evidence type="ECO:0000313" key="5">
    <source>
        <dbReference type="EMBL" id="GGF76089.1"/>
    </source>
</evidence>
<protein>
    <recommendedName>
        <fullName evidence="4">Bacterial sugar transferase domain-containing protein</fullName>
    </recommendedName>
</protein>
<dbReference type="Proteomes" id="UP000606044">
    <property type="component" value="Unassembled WGS sequence"/>
</dbReference>
<name>A0A917FG64_9HYPH</name>
<proteinExistence type="inferred from homology"/>
<dbReference type="GO" id="GO:0000271">
    <property type="term" value="P:polysaccharide biosynthetic process"/>
    <property type="evidence" value="ECO:0007669"/>
    <property type="project" value="UniProtKB-KW"/>
</dbReference>
<keyword evidence="2" id="KW-0270">Exopolysaccharide synthesis</keyword>
<feature type="transmembrane region" description="Helical" evidence="3">
    <location>
        <begin position="330"/>
        <end position="350"/>
    </location>
</feature>
<reference evidence="5" key="2">
    <citation type="submission" date="2020-09" db="EMBL/GenBank/DDBJ databases">
        <authorList>
            <person name="Sun Q."/>
            <person name="Sedlacek I."/>
        </authorList>
    </citation>
    <scope>NUCLEOTIDE SEQUENCE</scope>
    <source>
        <strain evidence="5">CCM 7897</strain>
    </source>
</reference>
<dbReference type="RefSeq" id="WP_188581885.1">
    <property type="nucleotide sequence ID" value="NZ_BMCT01000006.1"/>
</dbReference>
<feature type="domain" description="Bacterial sugar transferase" evidence="4">
    <location>
        <begin position="418"/>
        <end position="611"/>
    </location>
</feature>
<gene>
    <name evidence="5" type="ORF">GCM10007301_40110</name>
</gene>
<feature type="transmembrane region" description="Helical" evidence="3">
    <location>
        <begin position="423"/>
        <end position="444"/>
    </location>
</feature>
<dbReference type="PANTHER" id="PTHR30576">
    <property type="entry name" value="COLANIC BIOSYNTHESIS UDP-GLUCOSE LIPID CARRIER TRANSFERASE"/>
    <property type="match status" value="1"/>
</dbReference>
<evidence type="ECO:0000256" key="2">
    <source>
        <dbReference type="ARBA" id="ARBA00023169"/>
    </source>
</evidence>
<keyword evidence="3" id="KW-0812">Transmembrane</keyword>
<feature type="transmembrane region" description="Helical" evidence="3">
    <location>
        <begin position="362"/>
        <end position="381"/>
    </location>
</feature>
<dbReference type="SUPFAM" id="SSF53448">
    <property type="entry name" value="Nucleotide-diphospho-sugar transferases"/>
    <property type="match status" value="1"/>
</dbReference>
<dbReference type="PANTHER" id="PTHR30576:SF0">
    <property type="entry name" value="UNDECAPRENYL-PHOSPHATE N-ACETYLGALACTOSAMINYL 1-PHOSPHATE TRANSFERASE-RELATED"/>
    <property type="match status" value="1"/>
</dbReference>
<dbReference type="Pfam" id="PF02397">
    <property type="entry name" value="Bac_transf"/>
    <property type="match status" value="1"/>
</dbReference>
<dbReference type="Pfam" id="PF13641">
    <property type="entry name" value="Glyco_tranf_2_3"/>
    <property type="match status" value="1"/>
</dbReference>
<dbReference type="Gene3D" id="3.90.550.10">
    <property type="entry name" value="Spore Coat Polysaccharide Biosynthesis Protein SpsA, Chain A"/>
    <property type="match status" value="1"/>
</dbReference>
<feature type="transmembrane region" description="Helical" evidence="3">
    <location>
        <begin position="304"/>
        <end position="323"/>
    </location>
</feature>
<evidence type="ECO:0000259" key="4">
    <source>
        <dbReference type="Pfam" id="PF02397"/>
    </source>
</evidence>
<organism evidence="5 6">
    <name type="scientific">Azorhizobium oxalatiphilum</name>
    <dbReference type="NCBI Taxonomy" id="980631"/>
    <lineage>
        <taxon>Bacteria</taxon>
        <taxon>Pseudomonadati</taxon>
        <taxon>Pseudomonadota</taxon>
        <taxon>Alphaproteobacteria</taxon>
        <taxon>Hyphomicrobiales</taxon>
        <taxon>Xanthobacteraceae</taxon>
        <taxon>Azorhizobium</taxon>
    </lineage>
</organism>
<reference evidence="5" key="1">
    <citation type="journal article" date="2014" name="Int. J. Syst. Evol. Microbiol.">
        <title>Complete genome sequence of Corynebacterium casei LMG S-19264T (=DSM 44701T), isolated from a smear-ripened cheese.</title>
        <authorList>
            <consortium name="US DOE Joint Genome Institute (JGI-PGF)"/>
            <person name="Walter F."/>
            <person name="Albersmeier A."/>
            <person name="Kalinowski J."/>
            <person name="Ruckert C."/>
        </authorList>
    </citation>
    <scope>NUCLEOTIDE SEQUENCE</scope>
    <source>
        <strain evidence="5">CCM 7897</strain>
    </source>
</reference>
<keyword evidence="3" id="KW-1133">Transmembrane helix</keyword>
<keyword evidence="3" id="KW-0472">Membrane</keyword>
<dbReference type="AlphaFoldDB" id="A0A917FG64"/>
<dbReference type="GO" id="GO:0016780">
    <property type="term" value="F:phosphotransferase activity, for other substituted phosphate groups"/>
    <property type="evidence" value="ECO:0007669"/>
    <property type="project" value="TreeGrafter"/>
</dbReference>
<comment type="caution">
    <text evidence="5">The sequence shown here is derived from an EMBL/GenBank/DDBJ whole genome shotgun (WGS) entry which is preliminary data.</text>
</comment>
<dbReference type="InterPro" id="IPR003362">
    <property type="entry name" value="Bact_transf"/>
</dbReference>
<sequence>MILLQTLFWLSLLGIAYHHAVFPVLLQVLARRKGPRPPPGRLPEALLPRITLVIPAYQEAAFIAEKVKDCARLDYPRHLLKVIVACDGCTDGTAEQARAALAAPECAGLDCEVRDYQPNRGKVAVLNEVIAGLPPGIVGLTDVSASLSADCLRRAAAHFDRGHGGAVGQVGVVAATYALRKAGSDGEAGYWRYQTAIKADEAALAAPVGVHGAFYLFRRELWEPLPTDTINDDVILPMRIVANGAEAVYDREMVATEEEHTERGQEFRRRVRIASGNVQQAIRLWKLGDPRRPGLAFVFLSGKALRAFAPILLVVMLLSNLLLAFSGRGFYVLLLMGQVVFYAVALFSIANPASQLPRVIRFAGYFVEGHAAGLVGAMRQLSGRDKGRWSRANVSTKSMSLTADVDDDYVHPMVRVGKRAFDIVVGLVAFLVLAIAFIPVAIGIRLTSKGPIFYKQIRVGLSTATRTDLFYLYKFRTMRVDAEAGTGPVWATANDPRITPIGRFMRKTRIDELPQAINVLRGDMSIVGPRPERPAFLQKLEKEIPFYVERTHGLRPGITGLAQVNQGYDGSIEDVRSKVGYDHAYAMRLLDPWDWFKTDVWIIFRTVSVMVLGKGQ</sequence>
<keyword evidence="6" id="KW-1185">Reference proteome</keyword>
<dbReference type="InterPro" id="IPR029044">
    <property type="entry name" value="Nucleotide-diphossugar_trans"/>
</dbReference>
<accession>A0A917FG64</accession>
<evidence type="ECO:0000256" key="1">
    <source>
        <dbReference type="ARBA" id="ARBA00006464"/>
    </source>
</evidence>
<comment type="similarity">
    <text evidence="1">Belongs to the bacterial sugar transferase family.</text>
</comment>